<keyword evidence="9" id="KW-0472">Membrane</keyword>
<evidence type="ECO:0000313" key="13">
    <source>
        <dbReference type="EMBL" id="GMI46755.1"/>
    </source>
</evidence>
<organism evidence="13 14">
    <name type="scientific">Triparma columacea</name>
    <dbReference type="NCBI Taxonomy" id="722753"/>
    <lineage>
        <taxon>Eukaryota</taxon>
        <taxon>Sar</taxon>
        <taxon>Stramenopiles</taxon>
        <taxon>Ochrophyta</taxon>
        <taxon>Bolidophyceae</taxon>
        <taxon>Parmales</taxon>
        <taxon>Triparmaceae</taxon>
        <taxon>Triparma</taxon>
    </lineage>
</organism>
<feature type="coiled-coil region" evidence="10">
    <location>
        <begin position="352"/>
        <end position="397"/>
    </location>
</feature>
<keyword evidence="4" id="KW-0813">Transport</keyword>
<reference evidence="14" key="1">
    <citation type="journal article" date="2023" name="Commun. Biol.">
        <title>Genome analysis of Parmales, the sister group of diatoms, reveals the evolutionary specialization of diatoms from phago-mixotrophs to photoautotrophs.</title>
        <authorList>
            <person name="Ban H."/>
            <person name="Sato S."/>
            <person name="Yoshikawa S."/>
            <person name="Yamada K."/>
            <person name="Nakamura Y."/>
            <person name="Ichinomiya M."/>
            <person name="Sato N."/>
            <person name="Blanc-Mathieu R."/>
            <person name="Endo H."/>
            <person name="Kuwata A."/>
            <person name="Ogata H."/>
        </authorList>
    </citation>
    <scope>NUCLEOTIDE SEQUENCE [LARGE SCALE GENOMIC DNA]</scope>
</reference>
<proteinExistence type="inferred from homology"/>
<feature type="domain" description="Cux N-terminal" evidence="12">
    <location>
        <begin position="9"/>
        <end position="92"/>
    </location>
</feature>
<feature type="coiled-coil region" evidence="10">
    <location>
        <begin position="568"/>
        <end position="602"/>
    </location>
</feature>
<sequence>MDEIDQNKGYKLQTEIEEMQSKVTTLVKNREVSSSSKRELAKMTKEFRQSNSVSLSSFKTLLKAYQREIDALSQRCGESDAFYIDLYEKMKDREASRLHQSGAGDDSDLEATKIELDRVIGEGEGMMAEIVSLKASREEITATARTEIERLIGVRDELVIDNDKLKRKMKEISVDTGKEKDEEIARLQREVLEYEEEFKGLKDQDLTIKQLQKQIKQQNEQYNVGIERRIKEGIKDGLNEWDEKVNEVMDREAEWMRKCEALELALRAERAGRQASDSNLVTGIQNQGDREETFEQQKKILLGETERLMEELYMVGRERDELKLKLEEVGKAAADVADPAGTTLGVNFENERTALMNEIAEANGTLQQVRKEGKIREEELEVNAKGLKLELDVVRKRERDVSEELESVKGELRLLPSKEEVERMRKELKILKQVNFNENGEDGEGSEDRGVESVLMKRLRKVEGDLIGVQRESNEKDTELEKLLEGTKTLEEENEKLVKLVERLEVDVVALQKGMATGSLGGEGNVLRSILEKESMPRATPVKVAPSSPQGVIGLGGSGTVSPGNQMTAILMAQRDRLQEKVSSLEQTRDSLRKELTSALRKSESVVHQNQKLYERLRYAGASVGETTDIGDVRDLEEGFEKKHDPFKEFAQREKRRRLAKLGPVETIVYTVARLVLGNKTGRNGLVIYFLLLHFLIFITTYHWAHEKSCGGLDLLHPDIHDHETITHMHGGVPEIAEHLKLSN</sequence>
<comment type="caution">
    <text evidence="13">The sequence shown here is derived from an EMBL/GenBank/DDBJ whole genome shotgun (WGS) entry which is preliminary data.</text>
</comment>
<dbReference type="PANTHER" id="PTHR14043:SF2">
    <property type="entry name" value="HOMEOBOX PROTEIN CUT"/>
    <property type="match status" value="1"/>
</dbReference>
<feature type="domain" description="CASP C-terminal" evidence="11">
    <location>
        <begin position="484"/>
        <end position="706"/>
    </location>
</feature>
<dbReference type="InterPro" id="IPR057476">
    <property type="entry name" value="Cux_N"/>
</dbReference>
<evidence type="ECO:0000256" key="6">
    <source>
        <dbReference type="ARBA" id="ARBA00022989"/>
    </source>
</evidence>
<evidence type="ECO:0000256" key="8">
    <source>
        <dbReference type="ARBA" id="ARBA00023054"/>
    </source>
</evidence>
<feature type="coiled-coil region" evidence="10">
    <location>
        <begin position="480"/>
        <end position="507"/>
    </location>
</feature>
<keyword evidence="6" id="KW-1133">Transmembrane helix</keyword>
<keyword evidence="8 10" id="KW-0175">Coiled coil</keyword>
<evidence type="ECO:0000256" key="4">
    <source>
        <dbReference type="ARBA" id="ARBA00022448"/>
    </source>
</evidence>
<evidence type="ECO:0000256" key="2">
    <source>
        <dbReference type="ARBA" id="ARBA00006415"/>
    </source>
</evidence>
<dbReference type="Pfam" id="PF08172">
    <property type="entry name" value="CASP_C"/>
    <property type="match status" value="1"/>
</dbReference>
<evidence type="ECO:0000256" key="10">
    <source>
        <dbReference type="SAM" id="Coils"/>
    </source>
</evidence>
<dbReference type="EMBL" id="BRYA01000310">
    <property type="protein sequence ID" value="GMI46755.1"/>
    <property type="molecule type" value="Genomic_DNA"/>
</dbReference>
<evidence type="ECO:0000256" key="5">
    <source>
        <dbReference type="ARBA" id="ARBA00022692"/>
    </source>
</evidence>
<comment type="subcellular location">
    <subcellularLocation>
        <location evidence="1">Golgi apparatus membrane</location>
        <topology evidence="1">Single-pass type IV membrane protein</topology>
    </subcellularLocation>
</comment>
<evidence type="ECO:0000256" key="3">
    <source>
        <dbReference type="ARBA" id="ARBA00018691"/>
    </source>
</evidence>
<keyword evidence="5" id="KW-0812">Transmembrane</keyword>
<dbReference type="AlphaFoldDB" id="A0A9W7GMR2"/>
<evidence type="ECO:0000256" key="7">
    <source>
        <dbReference type="ARBA" id="ARBA00023034"/>
    </source>
</evidence>
<dbReference type="GO" id="GO:0006891">
    <property type="term" value="P:intra-Golgi vesicle-mediated transport"/>
    <property type="evidence" value="ECO:0007669"/>
    <property type="project" value="InterPro"/>
</dbReference>
<dbReference type="InterPro" id="IPR012955">
    <property type="entry name" value="CASP_C"/>
</dbReference>
<dbReference type="Proteomes" id="UP001165065">
    <property type="component" value="Unassembled WGS sequence"/>
</dbReference>
<evidence type="ECO:0000256" key="1">
    <source>
        <dbReference type="ARBA" id="ARBA00004409"/>
    </source>
</evidence>
<dbReference type="Pfam" id="PF25398">
    <property type="entry name" value="CUX1_N"/>
    <property type="match status" value="1"/>
</dbReference>
<feature type="coiled-coil region" evidence="10">
    <location>
        <begin position="155"/>
        <end position="228"/>
    </location>
</feature>
<accession>A0A9W7GMR2</accession>
<name>A0A9W7GMR2_9STRA</name>
<dbReference type="OrthoDB" id="10257567at2759"/>
<keyword evidence="14" id="KW-1185">Reference proteome</keyword>
<evidence type="ECO:0000256" key="9">
    <source>
        <dbReference type="ARBA" id="ARBA00023136"/>
    </source>
</evidence>
<gene>
    <name evidence="13" type="ORF">TrCOL_g1701</name>
</gene>
<evidence type="ECO:0000313" key="14">
    <source>
        <dbReference type="Proteomes" id="UP001165065"/>
    </source>
</evidence>
<comment type="similarity">
    <text evidence="2">Belongs to the CASP family.</text>
</comment>
<keyword evidence="7" id="KW-0333">Golgi apparatus</keyword>
<dbReference type="PANTHER" id="PTHR14043">
    <property type="entry name" value="CCAAT DISPLACEMENT PROTEIN-RELATED"/>
    <property type="match status" value="1"/>
</dbReference>
<protein>
    <recommendedName>
        <fullName evidence="3">Protein CASP</fullName>
    </recommendedName>
</protein>
<dbReference type="GO" id="GO:0000139">
    <property type="term" value="C:Golgi membrane"/>
    <property type="evidence" value="ECO:0007669"/>
    <property type="project" value="UniProtKB-SubCell"/>
</dbReference>
<evidence type="ECO:0000259" key="11">
    <source>
        <dbReference type="Pfam" id="PF08172"/>
    </source>
</evidence>
<evidence type="ECO:0000259" key="12">
    <source>
        <dbReference type="Pfam" id="PF25398"/>
    </source>
</evidence>